<name>A0A0L6W2Z2_9FIRM</name>
<accession>A0A0L6W2Z2</accession>
<dbReference type="SMART" id="SM00938">
    <property type="entry name" value="P-II"/>
    <property type="match status" value="1"/>
</dbReference>
<dbReference type="InterPro" id="IPR015867">
    <property type="entry name" value="N-reg_PII/ATP_PRibTrfase_C"/>
</dbReference>
<dbReference type="GO" id="GO:0005829">
    <property type="term" value="C:cytosol"/>
    <property type="evidence" value="ECO:0007669"/>
    <property type="project" value="TreeGrafter"/>
</dbReference>
<dbReference type="Gene3D" id="3.30.70.120">
    <property type="match status" value="1"/>
</dbReference>
<dbReference type="PANTHER" id="PTHR30115">
    <property type="entry name" value="NITROGEN REGULATORY PROTEIN P-II"/>
    <property type="match status" value="1"/>
</dbReference>
<dbReference type="InterPro" id="IPR002187">
    <property type="entry name" value="N-reg_PII"/>
</dbReference>
<evidence type="ECO:0000313" key="2">
    <source>
        <dbReference type="Proteomes" id="UP000037175"/>
    </source>
</evidence>
<comment type="caution">
    <text evidence="1">The sequence shown here is derived from an EMBL/GenBank/DDBJ whole genome shotgun (WGS) entry which is preliminary data.</text>
</comment>
<dbReference type="SUPFAM" id="SSF54913">
    <property type="entry name" value="GlnB-like"/>
    <property type="match status" value="1"/>
</dbReference>
<dbReference type="GO" id="GO:0030234">
    <property type="term" value="F:enzyme regulator activity"/>
    <property type="evidence" value="ECO:0007669"/>
    <property type="project" value="InterPro"/>
</dbReference>
<dbReference type="Proteomes" id="UP000037175">
    <property type="component" value="Unassembled WGS sequence"/>
</dbReference>
<dbReference type="PATRIC" id="fig|281456.6.peg.1563"/>
<keyword evidence="2" id="KW-1185">Reference proteome</keyword>
<sequence length="124" mass="13643">MKEIIAIIRMNKVGQTRSALAEAGFCRMTATKVMGRGKMLKDLALLDKATDENREIILQSMLKGGRLIPKRLLSIIVKDEDVQKVVDTIIAVNKEGHVGDGKIFVLPVTDVIRVRTGETGEEAI</sequence>
<dbReference type="GO" id="GO:0006808">
    <property type="term" value="P:regulation of nitrogen utilization"/>
    <property type="evidence" value="ECO:0007669"/>
    <property type="project" value="InterPro"/>
</dbReference>
<protein>
    <submittedName>
        <fullName evidence="1">Nitrogen regulatory protein P-II</fullName>
    </submittedName>
</protein>
<dbReference type="Pfam" id="PF00543">
    <property type="entry name" value="P-II"/>
    <property type="match status" value="1"/>
</dbReference>
<dbReference type="PANTHER" id="PTHR30115:SF11">
    <property type="entry name" value="NITROGEN REGULATORY PROTEIN P-II HOMOLOG"/>
    <property type="match status" value="1"/>
</dbReference>
<dbReference type="GO" id="GO:0005524">
    <property type="term" value="F:ATP binding"/>
    <property type="evidence" value="ECO:0007669"/>
    <property type="project" value="TreeGrafter"/>
</dbReference>
<evidence type="ECO:0000313" key="1">
    <source>
        <dbReference type="EMBL" id="KNZ69851.1"/>
    </source>
</evidence>
<organism evidence="1 2">
    <name type="scientific">Thermincola ferriacetica</name>
    <dbReference type="NCBI Taxonomy" id="281456"/>
    <lineage>
        <taxon>Bacteria</taxon>
        <taxon>Bacillati</taxon>
        <taxon>Bacillota</taxon>
        <taxon>Clostridia</taxon>
        <taxon>Eubacteriales</taxon>
        <taxon>Thermincolaceae</taxon>
        <taxon>Thermincola</taxon>
    </lineage>
</organism>
<reference evidence="2" key="1">
    <citation type="submission" date="2015-07" db="EMBL/GenBank/DDBJ databases">
        <title>Complete Genome of Thermincola ferriacetica strain Z-0001T.</title>
        <authorList>
            <person name="Lusk B."/>
            <person name="Badalamenti J.P."/>
            <person name="Parameswaran P."/>
            <person name="Bond D.R."/>
            <person name="Torres C.I."/>
        </authorList>
    </citation>
    <scope>NUCLEOTIDE SEQUENCE [LARGE SCALE GENOMIC DNA]</scope>
    <source>
        <strain evidence="2">Z-0001</strain>
    </source>
</reference>
<dbReference type="RefSeq" id="WP_013119580.1">
    <property type="nucleotide sequence ID" value="NZ_LGTE01000008.1"/>
</dbReference>
<dbReference type="PRINTS" id="PR00340">
    <property type="entry name" value="PIIGLNB"/>
</dbReference>
<dbReference type="AlphaFoldDB" id="A0A0L6W2Z2"/>
<dbReference type="InterPro" id="IPR011322">
    <property type="entry name" value="N-reg_PII-like_a/b"/>
</dbReference>
<dbReference type="PROSITE" id="PS51343">
    <property type="entry name" value="PII_GLNB_DOM"/>
    <property type="match status" value="1"/>
</dbReference>
<proteinExistence type="predicted"/>
<gene>
    <name evidence="1" type="ORF">Tfer_1461</name>
</gene>
<dbReference type="EMBL" id="LGTE01000008">
    <property type="protein sequence ID" value="KNZ69851.1"/>
    <property type="molecule type" value="Genomic_DNA"/>
</dbReference>